<accession>A0A6G7PTG1</accession>
<comment type="similarity">
    <text evidence="1">Belongs to the universal stress protein A family.</text>
</comment>
<dbReference type="Proteomes" id="UP000502179">
    <property type="component" value="Chromosome"/>
</dbReference>
<dbReference type="AlphaFoldDB" id="A0A6G7PTG1"/>
<proteinExistence type="inferred from homology"/>
<dbReference type="CDD" id="cd00293">
    <property type="entry name" value="USP-like"/>
    <property type="match status" value="2"/>
</dbReference>
<organism evidence="2 3">
    <name type="scientific">Thermosulfuriphilus ammonigenes</name>
    <dbReference type="NCBI Taxonomy" id="1936021"/>
    <lineage>
        <taxon>Bacteria</taxon>
        <taxon>Pseudomonadati</taxon>
        <taxon>Thermodesulfobacteriota</taxon>
        <taxon>Thermodesulfobacteria</taxon>
        <taxon>Thermodesulfobacteriales</taxon>
        <taxon>Thermodesulfobacteriaceae</taxon>
        <taxon>Thermosulfuriphilus</taxon>
    </lineage>
</organism>
<reference evidence="2 3" key="1">
    <citation type="submission" date="2020-02" db="EMBL/GenBank/DDBJ databases">
        <title>Genome analysis of Thermosulfuriphilus ammonigenes ST65T, an anaerobic thermophilic chemolithoautotrophic bacterium isolated from a deep-sea hydrothermal vent.</title>
        <authorList>
            <person name="Slobodkina G."/>
            <person name="Allioux M."/>
            <person name="Merkel A."/>
            <person name="Alain K."/>
            <person name="Jebbar M."/>
            <person name="Slobodkin A."/>
        </authorList>
    </citation>
    <scope>NUCLEOTIDE SEQUENCE [LARGE SCALE GENOMIC DNA]</scope>
    <source>
        <strain evidence="2 3">ST65</strain>
    </source>
</reference>
<sequence>MRVCTIEKVLLPIDGSLPSKRALEFAACLLSPFKEKVKRVTLIHVLGGGYLSSHMANIDIRAEILKETAQFKRLKEQYLEKNIRPMFAEAKETLRSLGLTVPVEEVVLDGDPAREIVNFAKENGYSTIIMGRRGLSPLKEFVLGSVTQSVIHRSGCHTTYVVGQKVLVNGCPIPRVLIPIDGSPNSLAAVKEVACLAEIAGRGWIEEIALLHVIDIALGERLNDGQRLEGEDILATAREILLEAGIPDEILKREVRLGRPAEEIVRLAEEGGFNLVVMGRRGRSHIKEFVLGSVSATVLHRIVNPTLALVCMED</sequence>
<keyword evidence="3" id="KW-1185">Reference proteome</keyword>
<dbReference type="PRINTS" id="PR01438">
    <property type="entry name" value="UNVRSLSTRESS"/>
</dbReference>
<dbReference type="InterPro" id="IPR006015">
    <property type="entry name" value="Universal_stress_UspA"/>
</dbReference>
<dbReference type="PANTHER" id="PTHR46268:SF6">
    <property type="entry name" value="UNIVERSAL STRESS PROTEIN UP12"/>
    <property type="match status" value="1"/>
</dbReference>
<name>A0A6G7PTG1_9BACT</name>
<evidence type="ECO:0000313" key="3">
    <source>
        <dbReference type="Proteomes" id="UP000502179"/>
    </source>
</evidence>
<dbReference type="KEGG" id="tav:G4V39_01040"/>
<dbReference type="InterPro" id="IPR014729">
    <property type="entry name" value="Rossmann-like_a/b/a_fold"/>
</dbReference>
<dbReference type="SUPFAM" id="SSF52402">
    <property type="entry name" value="Adenine nucleotide alpha hydrolases-like"/>
    <property type="match status" value="2"/>
</dbReference>
<evidence type="ECO:0000313" key="2">
    <source>
        <dbReference type="EMBL" id="QIJ70942.1"/>
    </source>
</evidence>
<protein>
    <submittedName>
        <fullName evidence="2">Universal stress protein</fullName>
    </submittedName>
</protein>
<dbReference type="Gene3D" id="3.40.50.620">
    <property type="entry name" value="HUPs"/>
    <property type="match status" value="2"/>
</dbReference>
<dbReference type="RefSeq" id="WP_166031165.1">
    <property type="nucleotide sequence ID" value="NZ_CP048877.1"/>
</dbReference>
<evidence type="ECO:0000256" key="1">
    <source>
        <dbReference type="ARBA" id="ARBA00008791"/>
    </source>
</evidence>
<dbReference type="InterPro" id="IPR006016">
    <property type="entry name" value="UspA"/>
</dbReference>
<dbReference type="PANTHER" id="PTHR46268">
    <property type="entry name" value="STRESS RESPONSE PROTEIN NHAX"/>
    <property type="match status" value="1"/>
</dbReference>
<dbReference type="EMBL" id="CP048877">
    <property type="protein sequence ID" value="QIJ70942.1"/>
    <property type="molecule type" value="Genomic_DNA"/>
</dbReference>
<gene>
    <name evidence="2" type="ORF">G4V39_01040</name>
</gene>
<dbReference type="Pfam" id="PF00582">
    <property type="entry name" value="Usp"/>
    <property type="match status" value="2"/>
</dbReference>